<accession>A0ABZ1T4F7</accession>
<evidence type="ECO:0000313" key="3">
    <source>
        <dbReference type="Proteomes" id="UP001432039"/>
    </source>
</evidence>
<evidence type="ECO:0000256" key="1">
    <source>
        <dbReference type="SAM" id="MobiDB-lite"/>
    </source>
</evidence>
<sequence length="107" mass="11492">MAPATLQDAERTETAPAREDPGARTPHEPPDEWSPTPEELAAVRTTVARLRAAYPSVDAATVEAAVAAAYDSFRQAKIRKYVPILAERRSRKALAAGSTPDPVRDGP</sequence>
<feature type="region of interest" description="Disordered" evidence="1">
    <location>
        <begin position="1"/>
        <end position="38"/>
    </location>
</feature>
<organism evidence="2 3">
    <name type="scientific">Streptomyces virginiae</name>
    <name type="common">Streptomyces cinnamonensis</name>
    <dbReference type="NCBI Taxonomy" id="1961"/>
    <lineage>
        <taxon>Bacteria</taxon>
        <taxon>Bacillati</taxon>
        <taxon>Actinomycetota</taxon>
        <taxon>Actinomycetes</taxon>
        <taxon>Kitasatosporales</taxon>
        <taxon>Streptomycetaceae</taxon>
        <taxon>Streptomyces</taxon>
    </lineage>
</organism>
<dbReference type="Proteomes" id="UP001432039">
    <property type="component" value="Chromosome"/>
</dbReference>
<dbReference type="EMBL" id="CP108090">
    <property type="protein sequence ID" value="WUQ10759.1"/>
    <property type="molecule type" value="Genomic_DNA"/>
</dbReference>
<proteinExistence type="predicted"/>
<keyword evidence="3" id="KW-1185">Reference proteome</keyword>
<dbReference type="NCBIfam" id="NF046112">
    <property type="entry name" value="MSMEG_6209_Nter"/>
    <property type="match status" value="1"/>
</dbReference>
<gene>
    <name evidence="2" type="ORF">OG517_04540</name>
</gene>
<feature type="compositionally biased region" description="Basic and acidic residues" evidence="1">
    <location>
        <begin position="8"/>
        <end position="30"/>
    </location>
</feature>
<evidence type="ECO:0000313" key="2">
    <source>
        <dbReference type="EMBL" id="WUQ10759.1"/>
    </source>
</evidence>
<reference evidence="2" key="1">
    <citation type="submission" date="2022-10" db="EMBL/GenBank/DDBJ databases">
        <title>The complete genomes of actinobacterial strains from the NBC collection.</title>
        <authorList>
            <person name="Joergensen T.S."/>
            <person name="Alvarez Arevalo M."/>
            <person name="Sterndorff E.B."/>
            <person name="Faurdal D."/>
            <person name="Vuksanovic O."/>
            <person name="Mourched A.-S."/>
            <person name="Charusanti P."/>
            <person name="Shaw S."/>
            <person name="Blin K."/>
            <person name="Weber T."/>
        </authorList>
    </citation>
    <scope>NUCLEOTIDE SEQUENCE</scope>
    <source>
        <strain evidence="2">NBC_00248</strain>
    </source>
</reference>
<dbReference type="RefSeq" id="WP_328960285.1">
    <property type="nucleotide sequence ID" value="NZ_CP108090.1"/>
</dbReference>
<protein>
    <submittedName>
        <fullName evidence="2">Uncharacterized protein</fullName>
    </submittedName>
</protein>
<dbReference type="Gene3D" id="1.10.8.1060">
    <property type="entry name" value="Corynebacterium glutamicum thioredoxin-dependent arsenate reductase, N-terminal domain"/>
    <property type="match status" value="1"/>
</dbReference>
<name>A0ABZ1T4F7_STRVG</name>